<evidence type="ECO:0000259" key="9">
    <source>
        <dbReference type="Pfam" id="PF01035"/>
    </source>
</evidence>
<dbReference type="GO" id="GO:0032259">
    <property type="term" value="P:methylation"/>
    <property type="evidence" value="ECO:0007669"/>
    <property type="project" value="UniProtKB-KW"/>
</dbReference>
<dbReference type="FunFam" id="1.10.10.10:FF:000214">
    <property type="entry name" value="Methylated-DNA--protein-cysteine methyltransferase"/>
    <property type="match status" value="1"/>
</dbReference>
<evidence type="ECO:0000259" key="10">
    <source>
        <dbReference type="Pfam" id="PF02870"/>
    </source>
</evidence>
<evidence type="ECO:0000256" key="2">
    <source>
        <dbReference type="ARBA" id="ARBA00008711"/>
    </source>
</evidence>
<dbReference type="CDD" id="cd06445">
    <property type="entry name" value="ATase"/>
    <property type="match status" value="1"/>
</dbReference>
<feature type="domain" description="Methylguanine DNA methyltransferase ribonuclease-like" evidence="10">
    <location>
        <begin position="6"/>
        <end position="68"/>
    </location>
</feature>
<dbReference type="RefSeq" id="WP_100314573.1">
    <property type="nucleotide sequence ID" value="NZ_PGFG01000001.1"/>
</dbReference>
<dbReference type="NCBIfam" id="TIGR00589">
    <property type="entry name" value="ogt"/>
    <property type="match status" value="1"/>
</dbReference>
<keyword evidence="7" id="KW-0234">DNA repair</keyword>
<keyword evidence="4 11" id="KW-0489">Methyltransferase</keyword>
<dbReference type="InterPro" id="IPR001497">
    <property type="entry name" value="MethylDNA_cys_MeTrfase_AS"/>
</dbReference>
<dbReference type="InterPro" id="IPR036631">
    <property type="entry name" value="MGMT_N_sf"/>
</dbReference>
<dbReference type="Gene3D" id="1.10.10.10">
    <property type="entry name" value="Winged helix-like DNA-binding domain superfamily/Winged helix DNA-binding domain"/>
    <property type="match status" value="1"/>
</dbReference>
<dbReference type="GO" id="GO:0003908">
    <property type="term" value="F:methylated-DNA-[protein]-cysteine S-methyltransferase activity"/>
    <property type="evidence" value="ECO:0007669"/>
    <property type="project" value="UniProtKB-EC"/>
</dbReference>
<comment type="catalytic activity">
    <reaction evidence="1">
        <text>a 4-O-methyl-thymidine in DNA + L-cysteinyl-[protein] = a thymidine in DNA + S-methyl-L-cysteinyl-[protein]</text>
        <dbReference type="Rhea" id="RHEA:53428"/>
        <dbReference type="Rhea" id="RHEA-COMP:10131"/>
        <dbReference type="Rhea" id="RHEA-COMP:10132"/>
        <dbReference type="Rhea" id="RHEA-COMP:13555"/>
        <dbReference type="Rhea" id="RHEA-COMP:13556"/>
        <dbReference type="ChEBI" id="CHEBI:29950"/>
        <dbReference type="ChEBI" id="CHEBI:82612"/>
        <dbReference type="ChEBI" id="CHEBI:137386"/>
        <dbReference type="ChEBI" id="CHEBI:137387"/>
        <dbReference type="EC" id="2.1.1.63"/>
    </reaction>
</comment>
<evidence type="ECO:0000256" key="8">
    <source>
        <dbReference type="ARBA" id="ARBA00049348"/>
    </source>
</evidence>
<sequence length="161" mass="18326">MMVHEYCQYLHTALGWLHIQAMDQAITAVSFAERYGEERPNELTHGAAGQLKEYFEEKRTVFDLPLQLAGTDFQQMVWLELQRIPYGATITYQELARRLGDEKCIRAAAHALAVNRFLIVIPCHRVVGSNGQLTGYAGGLWRKQKLLELEGSLALQPELPW</sequence>
<proteinExistence type="inferred from homology"/>
<evidence type="ECO:0000256" key="3">
    <source>
        <dbReference type="ARBA" id="ARBA00011918"/>
    </source>
</evidence>
<dbReference type="OrthoDB" id="9802228at2"/>
<dbReference type="Proteomes" id="UP000230000">
    <property type="component" value="Unassembled WGS sequence"/>
</dbReference>
<dbReference type="InterPro" id="IPR036388">
    <property type="entry name" value="WH-like_DNA-bd_sf"/>
</dbReference>
<dbReference type="PANTHER" id="PTHR10815:SF13">
    <property type="entry name" value="METHYLATED-DNA--PROTEIN-CYSTEINE METHYLTRANSFERASE"/>
    <property type="match status" value="1"/>
</dbReference>
<evidence type="ECO:0000256" key="6">
    <source>
        <dbReference type="ARBA" id="ARBA00022763"/>
    </source>
</evidence>
<dbReference type="Gene3D" id="3.30.160.70">
    <property type="entry name" value="Methylated DNA-protein cysteine methyltransferase domain"/>
    <property type="match status" value="1"/>
</dbReference>
<protein>
    <recommendedName>
        <fullName evidence="3">methylated-DNA--[protein]-cysteine S-methyltransferase</fullName>
        <ecNumber evidence="3">2.1.1.63</ecNumber>
    </recommendedName>
</protein>
<dbReference type="PANTHER" id="PTHR10815">
    <property type="entry name" value="METHYLATED-DNA--PROTEIN-CYSTEINE METHYLTRANSFERASE"/>
    <property type="match status" value="1"/>
</dbReference>
<organism evidence="11 12">
    <name type="scientific">Thermoflavifilum aggregans</name>
    <dbReference type="NCBI Taxonomy" id="454188"/>
    <lineage>
        <taxon>Bacteria</taxon>
        <taxon>Pseudomonadati</taxon>
        <taxon>Bacteroidota</taxon>
        <taxon>Chitinophagia</taxon>
        <taxon>Chitinophagales</taxon>
        <taxon>Chitinophagaceae</taxon>
        <taxon>Thermoflavifilum</taxon>
    </lineage>
</organism>
<dbReference type="InterPro" id="IPR008332">
    <property type="entry name" value="MethylG_MeTrfase_N"/>
</dbReference>
<evidence type="ECO:0000313" key="12">
    <source>
        <dbReference type="Proteomes" id="UP000230000"/>
    </source>
</evidence>
<keyword evidence="12" id="KW-1185">Reference proteome</keyword>
<comment type="similarity">
    <text evidence="2">Belongs to the MGMT family.</text>
</comment>
<keyword evidence="5 11" id="KW-0808">Transferase</keyword>
<dbReference type="SUPFAM" id="SSF53155">
    <property type="entry name" value="Methylated DNA-protein cysteine methyltransferase domain"/>
    <property type="match status" value="1"/>
</dbReference>
<dbReference type="InterPro" id="IPR036217">
    <property type="entry name" value="MethylDNA_cys_MeTrfase_DNAb"/>
</dbReference>
<dbReference type="EC" id="2.1.1.63" evidence="3"/>
<dbReference type="GO" id="GO:0006281">
    <property type="term" value="P:DNA repair"/>
    <property type="evidence" value="ECO:0007669"/>
    <property type="project" value="UniProtKB-KW"/>
</dbReference>
<dbReference type="EMBL" id="PGFG01000001">
    <property type="protein sequence ID" value="PJJ76045.1"/>
    <property type="molecule type" value="Genomic_DNA"/>
</dbReference>
<evidence type="ECO:0000256" key="7">
    <source>
        <dbReference type="ARBA" id="ARBA00023204"/>
    </source>
</evidence>
<evidence type="ECO:0000256" key="1">
    <source>
        <dbReference type="ARBA" id="ARBA00001286"/>
    </source>
</evidence>
<evidence type="ECO:0000313" key="11">
    <source>
        <dbReference type="EMBL" id="PJJ76045.1"/>
    </source>
</evidence>
<gene>
    <name evidence="11" type="ORF">BXY57_1644</name>
</gene>
<accession>A0A2M9CVY3</accession>
<evidence type="ECO:0000256" key="5">
    <source>
        <dbReference type="ARBA" id="ARBA00022679"/>
    </source>
</evidence>
<reference evidence="11 12" key="1">
    <citation type="submission" date="2017-11" db="EMBL/GenBank/DDBJ databases">
        <title>Genomic Encyclopedia of Archaeal and Bacterial Type Strains, Phase II (KMG-II): From Individual Species to Whole Genera.</title>
        <authorList>
            <person name="Goeker M."/>
        </authorList>
    </citation>
    <scope>NUCLEOTIDE SEQUENCE [LARGE SCALE GENOMIC DNA]</scope>
    <source>
        <strain evidence="11 12">DSM 27268</strain>
    </source>
</reference>
<feature type="domain" description="Methylated-DNA-[protein]-cysteine S-methyltransferase DNA binding" evidence="9">
    <location>
        <begin position="72"/>
        <end position="151"/>
    </location>
</feature>
<dbReference type="AlphaFoldDB" id="A0A2M9CVY3"/>
<dbReference type="Pfam" id="PF02870">
    <property type="entry name" value="Methyltransf_1N"/>
    <property type="match status" value="1"/>
</dbReference>
<comment type="catalytic activity">
    <reaction evidence="8">
        <text>a 6-O-methyl-2'-deoxyguanosine in DNA + L-cysteinyl-[protein] = S-methyl-L-cysteinyl-[protein] + a 2'-deoxyguanosine in DNA</text>
        <dbReference type="Rhea" id="RHEA:24000"/>
        <dbReference type="Rhea" id="RHEA-COMP:10131"/>
        <dbReference type="Rhea" id="RHEA-COMP:10132"/>
        <dbReference type="Rhea" id="RHEA-COMP:11367"/>
        <dbReference type="Rhea" id="RHEA-COMP:11368"/>
        <dbReference type="ChEBI" id="CHEBI:29950"/>
        <dbReference type="ChEBI" id="CHEBI:82612"/>
        <dbReference type="ChEBI" id="CHEBI:85445"/>
        <dbReference type="ChEBI" id="CHEBI:85448"/>
        <dbReference type="EC" id="2.1.1.63"/>
    </reaction>
</comment>
<dbReference type="Pfam" id="PF01035">
    <property type="entry name" value="DNA_binding_1"/>
    <property type="match status" value="1"/>
</dbReference>
<comment type="caution">
    <text evidence="11">The sequence shown here is derived from an EMBL/GenBank/DDBJ whole genome shotgun (WGS) entry which is preliminary data.</text>
</comment>
<dbReference type="PROSITE" id="PS00374">
    <property type="entry name" value="MGMT"/>
    <property type="match status" value="1"/>
</dbReference>
<keyword evidence="6" id="KW-0227">DNA damage</keyword>
<dbReference type="InterPro" id="IPR014048">
    <property type="entry name" value="MethylDNA_cys_MeTrfase_DNA-bd"/>
</dbReference>
<name>A0A2M9CVY3_9BACT</name>
<dbReference type="SUPFAM" id="SSF46767">
    <property type="entry name" value="Methylated DNA-protein cysteine methyltransferase, C-terminal domain"/>
    <property type="match status" value="1"/>
</dbReference>
<evidence type="ECO:0000256" key="4">
    <source>
        <dbReference type="ARBA" id="ARBA00022603"/>
    </source>
</evidence>